<evidence type="ECO:0000313" key="2">
    <source>
        <dbReference type="EMBL" id="CAB1445706.1"/>
    </source>
</evidence>
<name>A0A9N7YVA1_PLEPL</name>
<evidence type="ECO:0000313" key="3">
    <source>
        <dbReference type="Proteomes" id="UP001153269"/>
    </source>
</evidence>
<feature type="non-terminal residue" evidence="2">
    <location>
        <position position="56"/>
    </location>
</feature>
<feature type="region of interest" description="Disordered" evidence="1">
    <location>
        <begin position="1"/>
        <end position="56"/>
    </location>
</feature>
<accession>A0A9N7YVA1</accession>
<protein>
    <submittedName>
        <fullName evidence="2">Uncharacterized protein</fullName>
    </submittedName>
</protein>
<reference evidence="2" key="1">
    <citation type="submission" date="2020-03" db="EMBL/GenBank/DDBJ databases">
        <authorList>
            <person name="Weist P."/>
        </authorList>
    </citation>
    <scope>NUCLEOTIDE SEQUENCE</scope>
</reference>
<sequence>TTPRCWPSPAAQPVSAAGPRSREEEEPELSRSPVPSYGSLPPISRTAHGDQGHKQR</sequence>
<comment type="caution">
    <text evidence="2">The sequence shown here is derived from an EMBL/GenBank/DDBJ whole genome shotgun (WGS) entry which is preliminary data.</text>
</comment>
<organism evidence="2 3">
    <name type="scientific">Pleuronectes platessa</name>
    <name type="common">European plaice</name>
    <dbReference type="NCBI Taxonomy" id="8262"/>
    <lineage>
        <taxon>Eukaryota</taxon>
        <taxon>Metazoa</taxon>
        <taxon>Chordata</taxon>
        <taxon>Craniata</taxon>
        <taxon>Vertebrata</taxon>
        <taxon>Euteleostomi</taxon>
        <taxon>Actinopterygii</taxon>
        <taxon>Neopterygii</taxon>
        <taxon>Teleostei</taxon>
        <taxon>Neoteleostei</taxon>
        <taxon>Acanthomorphata</taxon>
        <taxon>Carangaria</taxon>
        <taxon>Pleuronectiformes</taxon>
        <taxon>Pleuronectoidei</taxon>
        <taxon>Pleuronectidae</taxon>
        <taxon>Pleuronectes</taxon>
    </lineage>
</organism>
<dbReference type="AlphaFoldDB" id="A0A9N7YVA1"/>
<dbReference type="EMBL" id="CADEAL010003760">
    <property type="protein sequence ID" value="CAB1445706.1"/>
    <property type="molecule type" value="Genomic_DNA"/>
</dbReference>
<feature type="non-terminal residue" evidence="2">
    <location>
        <position position="1"/>
    </location>
</feature>
<gene>
    <name evidence="2" type="ORF">PLEPLA_LOCUS33443</name>
</gene>
<feature type="compositionally biased region" description="Basic and acidic residues" evidence="1">
    <location>
        <begin position="47"/>
        <end position="56"/>
    </location>
</feature>
<evidence type="ECO:0000256" key="1">
    <source>
        <dbReference type="SAM" id="MobiDB-lite"/>
    </source>
</evidence>
<dbReference type="Proteomes" id="UP001153269">
    <property type="component" value="Unassembled WGS sequence"/>
</dbReference>
<proteinExistence type="predicted"/>
<keyword evidence="3" id="KW-1185">Reference proteome</keyword>